<evidence type="ECO:0000313" key="2">
    <source>
        <dbReference type="EMBL" id="MFC7068179.1"/>
    </source>
</evidence>
<reference evidence="2 3" key="1">
    <citation type="journal article" date="2019" name="Int. J. Syst. Evol. Microbiol.">
        <title>The Global Catalogue of Microorganisms (GCM) 10K type strain sequencing project: providing services to taxonomists for standard genome sequencing and annotation.</title>
        <authorList>
            <consortium name="The Broad Institute Genomics Platform"/>
            <consortium name="The Broad Institute Genome Sequencing Center for Infectious Disease"/>
            <person name="Wu L."/>
            <person name="Ma J."/>
        </authorList>
    </citation>
    <scope>NUCLEOTIDE SEQUENCE [LARGE SCALE GENOMIC DNA]</scope>
    <source>
        <strain evidence="2 3">DT31</strain>
    </source>
</reference>
<organism evidence="2 3">
    <name type="scientific">Halobaculum lipolyticum</name>
    <dbReference type="NCBI Taxonomy" id="3032001"/>
    <lineage>
        <taxon>Archaea</taxon>
        <taxon>Methanobacteriati</taxon>
        <taxon>Methanobacteriota</taxon>
        <taxon>Stenosarchaea group</taxon>
        <taxon>Halobacteria</taxon>
        <taxon>Halobacteriales</taxon>
        <taxon>Haloferacaceae</taxon>
        <taxon>Halobaculum</taxon>
    </lineage>
</organism>
<dbReference type="InterPro" id="IPR007214">
    <property type="entry name" value="YbaK/aa-tRNA-synth-assoc-dom"/>
</dbReference>
<accession>A0ABD5W883</accession>
<keyword evidence="3" id="KW-1185">Reference proteome</keyword>
<evidence type="ECO:0000313" key="3">
    <source>
        <dbReference type="Proteomes" id="UP001596461"/>
    </source>
</evidence>
<protein>
    <submittedName>
        <fullName evidence="2">YbaK/EbsC family protein</fullName>
    </submittedName>
</protein>
<name>A0ABD5W883_9EURY</name>
<feature type="domain" description="YbaK/aminoacyl-tRNA synthetase-associated" evidence="1">
    <location>
        <begin position="27"/>
        <end position="146"/>
    </location>
</feature>
<dbReference type="GeneID" id="81126610"/>
<dbReference type="SUPFAM" id="SSF55826">
    <property type="entry name" value="YbaK/ProRS associated domain"/>
    <property type="match status" value="1"/>
</dbReference>
<dbReference type="InterPro" id="IPR036754">
    <property type="entry name" value="YbaK/aa-tRNA-synt-asso_dom_sf"/>
</dbReference>
<evidence type="ECO:0000259" key="1">
    <source>
        <dbReference type="Pfam" id="PF04073"/>
    </source>
</evidence>
<sequence length="156" mass="16274">MHASAERFAARVSEEYGFDATIEEFPEGTKTATDAADAVDCSVSQIVKSIVLTAGDEAVVVLTAGDNRVDTDALADELGVDAVDTATPERVKAATGWSIGGVPPFGHDEPVATFLDESLLAHDRIWAAAGTPDAVFALSPADLRRLADPTVVSAFE</sequence>
<dbReference type="RefSeq" id="WP_284031692.1">
    <property type="nucleotide sequence ID" value="NZ_CP126154.1"/>
</dbReference>
<dbReference type="Gene3D" id="3.90.960.10">
    <property type="entry name" value="YbaK/aminoacyl-tRNA synthetase-associated domain"/>
    <property type="match status" value="1"/>
</dbReference>
<dbReference type="AlphaFoldDB" id="A0ABD5W883"/>
<dbReference type="PANTHER" id="PTHR30411">
    <property type="entry name" value="CYTOPLASMIC PROTEIN"/>
    <property type="match status" value="1"/>
</dbReference>
<dbReference type="Pfam" id="PF04073">
    <property type="entry name" value="tRNA_edit"/>
    <property type="match status" value="1"/>
</dbReference>
<comment type="caution">
    <text evidence="2">The sequence shown here is derived from an EMBL/GenBank/DDBJ whole genome shotgun (WGS) entry which is preliminary data.</text>
</comment>
<gene>
    <name evidence="2" type="ORF">ACFQL9_00870</name>
</gene>
<proteinExistence type="predicted"/>
<dbReference type="EMBL" id="JBHTAH010000001">
    <property type="protein sequence ID" value="MFC7068179.1"/>
    <property type="molecule type" value="Genomic_DNA"/>
</dbReference>
<dbReference type="Proteomes" id="UP001596461">
    <property type="component" value="Unassembled WGS sequence"/>
</dbReference>
<dbReference type="PANTHER" id="PTHR30411:SF1">
    <property type="entry name" value="CYTOPLASMIC PROTEIN"/>
    <property type="match status" value="1"/>
</dbReference>
<dbReference type="CDD" id="cd04333">
    <property type="entry name" value="ProX_deacylase"/>
    <property type="match status" value="1"/>
</dbReference>
<dbReference type="GO" id="GO:0006399">
    <property type="term" value="P:tRNA metabolic process"/>
    <property type="evidence" value="ECO:0007669"/>
    <property type="project" value="UniProtKB-ARBA"/>
</dbReference>